<evidence type="ECO:0000313" key="3">
    <source>
        <dbReference type="Proteomes" id="UP000669179"/>
    </source>
</evidence>
<dbReference type="NCBIfam" id="NF038083">
    <property type="entry name" value="CU044_5270_fam"/>
    <property type="match status" value="1"/>
</dbReference>
<accession>A0A939T284</accession>
<dbReference type="RefSeq" id="WP_208257040.1">
    <property type="nucleotide sequence ID" value="NZ_JAGEOJ010000007.1"/>
</dbReference>
<name>A0A939T284_9ACTN</name>
<feature type="region of interest" description="Disordered" evidence="1">
    <location>
        <begin position="1"/>
        <end position="20"/>
    </location>
</feature>
<feature type="region of interest" description="Disordered" evidence="1">
    <location>
        <begin position="67"/>
        <end position="86"/>
    </location>
</feature>
<dbReference type="InterPro" id="IPR047789">
    <property type="entry name" value="CU044_5270-like"/>
</dbReference>
<dbReference type="Proteomes" id="UP000669179">
    <property type="component" value="Unassembled WGS sequence"/>
</dbReference>
<feature type="compositionally biased region" description="Basic and acidic residues" evidence="1">
    <location>
        <begin position="1"/>
        <end position="11"/>
    </location>
</feature>
<protein>
    <submittedName>
        <fullName evidence="2">CU044_5270 family protein</fullName>
    </submittedName>
</protein>
<evidence type="ECO:0000256" key="1">
    <source>
        <dbReference type="SAM" id="MobiDB-lite"/>
    </source>
</evidence>
<comment type="caution">
    <text evidence="2">The sequence shown here is derived from an EMBL/GenBank/DDBJ whole genome shotgun (WGS) entry which is preliminary data.</text>
</comment>
<proteinExistence type="predicted"/>
<keyword evidence="3" id="KW-1185">Reference proteome</keyword>
<sequence length="317" mass="33833">MNELTELRDLFGDPPAPTPHAVAAARARLTEDAPPPRRRPHLRLRLGPVVGVAAMGAAAVMVFTQAGPVTPEEPGHPSPRTGAPSAGPQPIAYATARQVLLAAATSAERRPATDGAYWRVSAIRTNIAGAQLNVSWYGKDGVYRQGMRNLTGSAAGQAWLSGPLRSPRPFEISDQGFTLAELRSLPTTPRGIVTWAHGIASKISPKWRETDVQSFTDGLLTQMLAQAPAPPAARAAAFRALASRPGVKSGGVVRDERGREGNELRFGKAGQNRVVVDPATSQLLSETARDARGRTYYSNVYLEVGWTDERPRVPAAS</sequence>
<evidence type="ECO:0000313" key="2">
    <source>
        <dbReference type="EMBL" id="MBO2449181.1"/>
    </source>
</evidence>
<dbReference type="EMBL" id="JAGEOJ010000007">
    <property type="protein sequence ID" value="MBO2449181.1"/>
    <property type="molecule type" value="Genomic_DNA"/>
</dbReference>
<gene>
    <name evidence="2" type="ORF">J4573_18905</name>
</gene>
<dbReference type="AlphaFoldDB" id="A0A939T284"/>
<organism evidence="2 3">
    <name type="scientific">Actinomadura barringtoniae</name>
    <dbReference type="NCBI Taxonomy" id="1427535"/>
    <lineage>
        <taxon>Bacteria</taxon>
        <taxon>Bacillati</taxon>
        <taxon>Actinomycetota</taxon>
        <taxon>Actinomycetes</taxon>
        <taxon>Streptosporangiales</taxon>
        <taxon>Thermomonosporaceae</taxon>
        <taxon>Actinomadura</taxon>
    </lineage>
</organism>
<reference evidence="2" key="1">
    <citation type="submission" date="2021-03" db="EMBL/GenBank/DDBJ databases">
        <authorList>
            <person name="Kanchanasin P."/>
            <person name="Saeng-In P."/>
            <person name="Phongsopitanun W."/>
            <person name="Yuki M."/>
            <person name="Kudo T."/>
            <person name="Ohkuma M."/>
            <person name="Tanasupawat S."/>
        </authorList>
    </citation>
    <scope>NUCLEOTIDE SEQUENCE</scope>
    <source>
        <strain evidence="2">GKU 128</strain>
    </source>
</reference>